<evidence type="ECO:0000313" key="2">
    <source>
        <dbReference type="Proteomes" id="UP001295684"/>
    </source>
</evidence>
<dbReference type="AlphaFoldDB" id="A0AAD1Y7A0"/>
<accession>A0AAD1Y7A0</accession>
<dbReference type="Proteomes" id="UP001295684">
    <property type="component" value="Unassembled WGS sequence"/>
</dbReference>
<comment type="caution">
    <text evidence="1">The sequence shown here is derived from an EMBL/GenBank/DDBJ whole genome shotgun (WGS) entry which is preliminary data.</text>
</comment>
<reference evidence="1" key="1">
    <citation type="submission" date="2023-07" db="EMBL/GenBank/DDBJ databases">
        <authorList>
            <consortium name="AG Swart"/>
            <person name="Singh M."/>
            <person name="Singh A."/>
            <person name="Seah K."/>
            <person name="Emmerich C."/>
        </authorList>
    </citation>
    <scope>NUCLEOTIDE SEQUENCE</scope>
    <source>
        <strain evidence="1">DP1</strain>
    </source>
</reference>
<proteinExistence type="predicted"/>
<protein>
    <submittedName>
        <fullName evidence="1">Uncharacterized protein</fullName>
    </submittedName>
</protein>
<sequence length="113" mass="13509">MLGFSQLLKISQFRKFCEIVSQILRICPEFRIEDPLKYERIFPYSNFKYALLSIYNTKRLILVQSKPERQTGTQPYHLNSYYNVEYSKLCKPLLLKNCDKQSCMRVGIIRVFI</sequence>
<organism evidence="1 2">
    <name type="scientific">Euplotes crassus</name>
    <dbReference type="NCBI Taxonomy" id="5936"/>
    <lineage>
        <taxon>Eukaryota</taxon>
        <taxon>Sar</taxon>
        <taxon>Alveolata</taxon>
        <taxon>Ciliophora</taxon>
        <taxon>Intramacronucleata</taxon>
        <taxon>Spirotrichea</taxon>
        <taxon>Hypotrichia</taxon>
        <taxon>Euplotida</taxon>
        <taxon>Euplotidae</taxon>
        <taxon>Moneuplotes</taxon>
    </lineage>
</organism>
<keyword evidence="2" id="KW-1185">Reference proteome</keyword>
<gene>
    <name evidence="1" type="ORF">ECRASSUSDP1_LOCUS27385</name>
</gene>
<dbReference type="EMBL" id="CAMPGE010028261">
    <property type="protein sequence ID" value="CAI2385799.1"/>
    <property type="molecule type" value="Genomic_DNA"/>
</dbReference>
<evidence type="ECO:0000313" key="1">
    <source>
        <dbReference type="EMBL" id="CAI2385799.1"/>
    </source>
</evidence>
<name>A0AAD1Y7A0_EUPCR</name>